<protein>
    <submittedName>
        <fullName evidence="1">Uncharacterized protein</fullName>
    </submittedName>
</protein>
<name>A0A6C0L5N2_9ZZZZ</name>
<dbReference type="InterPro" id="IPR004260">
    <property type="entry name" value="Pyr-dimer_DNA_glycosylase"/>
</dbReference>
<organism evidence="1">
    <name type="scientific">viral metagenome</name>
    <dbReference type="NCBI Taxonomy" id="1070528"/>
    <lineage>
        <taxon>unclassified sequences</taxon>
        <taxon>metagenomes</taxon>
        <taxon>organismal metagenomes</taxon>
    </lineage>
</organism>
<sequence>MNIFALSISPRQSAQYHGDKHVVKMILESCQMLYSAHWFHDPSGKSIESAPPRLSGDRGYKPAHMNHPCTKWVRATLGNYMWTVRLTLALIDEYEYRWPGRVHACKEHAIWLKMPPPLTDTRILAFAVAMDDEYKVEGDPVASYRKYYIQSKSVRGLDVYTKRKRPGFLGIRKSTVPFA</sequence>
<dbReference type="Pfam" id="PF03013">
    <property type="entry name" value="Pyr_excise"/>
    <property type="match status" value="1"/>
</dbReference>
<accession>A0A6C0L5N2</accession>
<reference evidence="1" key="1">
    <citation type="journal article" date="2020" name="Nature">
        <title>Giant virus diversity and host interactions through global metagenomics.</title>
        <authorList>
            <person name="Schulz F."/>
            <person name="Roux S."/>
            <person name="Paez-Espino D."/>
            <person name="Jungbluth S."/>
            <person name="Walsh D.A."/>
            <person name="Denef V.J."/>
            <person name="McMahon K.D."/>
            <person name="Konstantinidis K.T."/>
            <person name="Eloe-Fadrosh E.A."/>
            <person name="Kyrpides N.C."/>
            <person name="Woyke T."/>
        </authorList>
    </citation>
    <scope>NUCLEOTIDE SEQUENCE</scope>
    <source>
        <strain evidence="1">GVMAG-M-3300027759-16</strain>
    </source>
</reference>
<proteinExistence type="predicted"/>
<dbReference type="EMBL" id="MN740438">
    <property type="protein sequence ID" value="QHU26276.1"/>
    <property type="molecule type" value="Genomic_DNA"/>
</dbReference>
<dbReference type="AlphaFoldDB" id="A0A6C0L5N2"/>
<evidence type="ECO:0000313" key="1">
    <source>
        <dbReference type="EMBL" id="QHU26276.1"/>
    </source>
</evidence>